<comment type="catalytic activity">
    <reaction evidence="4">
        <text>1,2-dihexadecanoyl-sn-glycero-3-phosphate + H2O = 1,2-dihexadecanoyl-sn-glycerol + phosphate</text>
        <dbReference type="Rhea" id="RHEA:43236"/>
        <dbReference type="ChEBI" id="CHEBI:15377"/>
        <dbReference type="ChEBI" id="CHEBI:43474"/>
        <dbReference type="ChEBI" id="CHEBI:72859"/>
        <dbReference type="ChEBI" id="CHEBI:82929"/>
    </reaction>
    <physiologicalReaction direction="left-to-right" evidence="4">
        <dbReference type="Rhea" id="RHEA:43237"/>
    </physiologicalReaction>
</comment>
<evidence type="ECO:0000256" key="12">
    <source>
        <dbReference type="ARBA" id="ARBA00022475"/>
    </source>
</evidence>
<feature type="transmembrane region" description="Helical" evidence="40">
    <location>
        <begin position="1438"/>
        <end position="1457"/>
    </location>
</feature>
<feature type="compositionally biased region" description="Polar residues" evidence="39">
    <location>
        <begin position="355"/>
        <end position="368"/>
    </location>
</feature>
<dbReference type="InterPro" id="IPR000326">
    <property type="entry name" value="PAP2/HPO"/>
</dbReference>
<dbReference type="Pfam" id="PF01448">
    <property type="entry name" value="ELM2"/>
    <property type="match status" value="1"/>
</dbReference>
<keyword evidence="24" id="KW-0325">Glycoprotein</keyword>
<feature type="compositionally biased region" description="Low complexity" evidence="39">
    <location>
        <begin position="391"/>
        <end position="400"/>
    </location>
</feature>
<evidence type="ECO:0000256" key="30">
    <source>
        <dbReference type="ARBA" id="ARBA00048010"/>
    </source>
</evidence>
<keyword evidence="21" id="KW-0443">Lipid metabolism</keyword>
<evidence type="ECO:0000256" key="27">
    <source>
        <dbReference type="ARBA" id="ARBA00025707"/>
    </source>
</evidence>
<keyword evidence="14" id="KW-0597">Phosphoprotein</keyword>
<dbReference type="GO" id="GO:0006629">
    <property type="term" value="P:lipid metabolic process"/>
    <property type="evidence" value="ECO:0007669"/>
    <property type="project" value="UniProtKB-KW"/>
</dbReference>
<dbReference type="InterPro" id="IPR013783">
    <property type="entry name" value="Ig-like_fold"/>
</dbReference>
<dbReference type="PROSITE" id="PS51156">
    <property type="entry name" value="ELM2"/>
    <property type="match status" value="1"/>
</dbReference>
<evidence type="ECO:0000256" key="26">
    <source>
        <dbReference type="ARBA" id="ARBA00023977"/>
    </source>
</evidence>
<gene>
    <name evidence="44" type="ORF">UY3_18829</name>
</gene>
<dbReference type="SMART" id="SM01189">
    <property type="entry name" value="ELM2"/>
    <property type="match status" value="1"/>
</dbReference>
<dbReference type="SMART" id="SM00014">
    <property type="entry name" value="acidPPc"/>
    <property type="match status" value="1"/>
</dbReference>
<dbReference type="GO" id="GO:0005886">
    <property type="term" value="C:plasma membrane"/>
    <property type="evidence" value="ECO:0007669"/>
    <property type="project" value="UniProtKB-SubCell"/>
</dbReference>
<dbReference type="GO" id="GO:0042826">
    <property type="term" value="F:histone deacetylase binding"/>
    <property type="evidence" value="ECO:0007669"/>
    <property type="project" value="TreeGrafter"/>
</dbReference>
<accession>M7B7E2</accession>
<organism evidence="44 45">
    <name type="scientific">Chelonia mydas</name>
    <name type="common">Green sea-turtle</name>
    <name type="synonym">Chelonia agassizi</name>
    <dbReference type="NCBI Taxonomy" id="8469"/>
    <lineage>
        <taxon>Eukaryota</taxon>
        <taxon>Metazoa</taxon>
        <taxon>Chordata</taxon>
        <taxon>Craniata</taxon>
        <taxon>Vertebrata</taxon>
        <taxon>Euteleostomi</taxon>
        <taxon>Archelosauria</taxon>
        <taxon>Testudinata</taxon>
        <taxon>Testudines</taxon>
        <taxon>Cryptodira</taxon>
        <taxon>Durocryptodira</taxon>
        <taxon>Americhelydia</taxon>
        <taxon>Chelonioidea</taxon>
        <taxon>Cheloniidae</taxon>
        <taxon>Chelonia</taxon>
    </lineage>
</organism>
<evidence type="ECO:0000256" key="32">
    <source>
        <dbReference type="ARBA" id="ARBA00058757"/>
    </source>
</evidence>
<dbReference type="STRING" id="8469.M7B7E2"/>
<keyword evidence="20" id="KW-0805">Transcription regulation</keyword>
<evidence type="ECO:0000256" key="17">
    <source>
        <dbReference type="ARBA" id="ARBA00022801"/>
    </source>
</evidence>
<comment type="pathway">
    <text evidence="27">Phospholipid metabolism.</text>
</comment>
<dbReference type="GO" id="GO:0032991">
    <property type="term" value="C:protein-containing complex"/>
    <property type="evidence" value="ECO:0007669"/>
    <property type="project" value="UniProtKB-ARBA"/>
</dbReference>
<comment type="catalytic activity">
    <reaction evidence="26">
        <text>an N-acylsphing-4-enine 1-phosphate + H2O = an N-acylsphing-4-enine + phosphate</text>
        <dbReference type="Rhea" id="RHEA:33743"/>
        <dbReference type="ChEBI" id="CHEBI:15377"/>
        <dbReference type="ChEBI" id="CHEBI:43474"/>
        <dbReference type="ChEBI" id="CHEBI:52639"/>
        <dbReference type="ChEBI" id="CHEBI:57674"/>
    </reaction>
    <physiologicalReaction direction="left-to-right" evidence="26">
        <dbReference type="Rhea" id="RHEA:33744"/>
    </physiologicalReaction>
</comment>
<evidence type="ECO:0000256" key="6">
    <source>
        <dbReference type="ARBA" id="ARBA00004477"/>
    </source>
</evidence>
<evidence type="ECO:0000259" key="42">
    <source>
        <dbReference type="PROSITE" id="PS51156"/>
    </source>
</evidence>
<evidence type="ECO:0000256" key="5">
    <source>
        <dbReference type="ARBA" id="ARBA00004123"/>
    </source>
</evidence>
<evidence type="ECO:0000256" key="35">
    <source>
        <dbReference type="ARBA" id="ARBA00075472"/>
    </source>
</evidence>
<feature type="region of interest" description="Disordered" evidence="39">
    <location>
        <begin position="666"/>
        <end position="693"/>
    </location>
</feature>
<dbReference type="PROSITE" id="PS51293">
    <property type="entry name" value="SANT"/>
    <property type="match status" value="1"/>
</dbReference>
<dbReference type="GO" id="GO:0003714">
    <property type="term" value="F:transcription corepressor activity"/>
    <property type="evidence" value="ECO:0007669"/>
    <property type="project" value="TreeGrafter"/>
</dbReference>
<feature type="region of interest" description="Disordered" evidence="39">
    <location>
        <begin position="1601"/>
        <end position="1632"/>
    </location>
</feature>
<sequence length="1632" mass="181481">MTRQLCALPCPQVLAAVPGQWELWGQHAEPLGCPFLTPRQAELSRSKKIYRGFEENRVKELAQPKLVNNAWEADWPVYPRVSKGAMTAVAQERTTQLAKPKKRDFSAKRDAPPTPPRSITQFTRTAYLARPKTEHPSYLHDKPIRWAVSAGARNAVMSPRLSELARPKVRKQIFEGYNPYRISSAALHTEASARLQELSIPQRKALEMHGIKRELIALDGFAMEVFVSMGSSDHRFTLAEILSQNYGVREEREEEENTQEKEKSLEELEKSFSASQLVLYSVVVPFLMKLCPPLAQSSEMPFEELLALYGYEASDPISEQDSESNDIPRNLPDMTLDKEQIAKDLLSGEEEEETQSSADDLTPSVTSHDASDLFPNQPGSNFLADEDKEPCSSPCASSSAEDSEEDSIPSNECKKEIMVGPQYQAAVPILHLNRHCEKAYENEDQLLWDPNILPEREVEEFLYRAVKRRWDEVSSASLSDGEMVKDNEQALYELVKCNFNAEEALRRLRFNVKVIRDELCAWSEEECRNFEHGFRVHGKNFHLIQANKVRTRSVGECVEYYYMWKKSERYDYFTQQTRFGRKKYVLHPGATDYVDNDLDGGEAENATRSRNSPPIPSATSCLDSRFSQDHLAIESAEPLSVESAACSLGSMSESGQAYECSTPSETNCSFDPAEDTSSGGISATCTRHPGNPSEMGLYQLPPAGPGLAEKQETLQSSGETITMDFTLPGDINEGLPLISGRVDLDRDPEALVSPAQVSLSVTDFGIIGIGDVKHCVSFWGGNITCYWDPGPETYLPTTYTLHVTEEAGRCLWKFRDAGTCVSSRESRSCTIPVENLFASFQVRLTAVNLLGQASATDKCLHGMSVVKLSPPEVSATANRSDCFHVAWRQPNEELLRVTDARYEIRYREMDGASWTQVDVTAAEDVPASKDICGVSPFTNYSIQVRALYQSDASRWSDGDPSWSAWSHKRFVKTLPAAPSRGPALWRRIATPDSDERNEIILMWKPLQPKEANGRILTYTLRWQRIGQPAVVACLTLSLQCALELPASEEHTFFLTASNSQRDHRGGTLHHLTRVPLQHRVWGETGSQKLPRLPVLVSPASDCSLLLRWDPPGFAAVAYVVEWVRASENRGQSSSWRYEPGNISRVVLAEAIEPGYLYSLTISALSDGAVRAAGSTSAYSKQMAPFRAPTLHPTRVWPSQVEVQWEEVPLEEQGGFIRNYTISYEEQGKDAQAVVVNGSVRRYLIVGLAPDSVVRVGISVSTDGGSTQGSVLSIRTSSFDNGKVELLLSSLCVGLVVLLITAALACVLKHPLRMGGQGSSARSLRPQGQLADKREGSPQGPGGRFPGATGSSLAQLAGGRRVCFAAASLPFVILTLVNSPYKRGFYCNDDSIRYPYRPDTITHGLMAGVTITCTVLIVSVGEAYLVYTEHLHSKSEYNNYLAALYKVVGTFLFGGAVSQSLTDLAKYMIGRLRPNFLAVCNPDWSKVNCSVYVHLENVCRGGARNITESRLSFYSGHSSFGMYCMVFLALYVQARLIGKWARLLRPTIQFFLITFAIFVGYTRVSDYKHHWSDVLVGLLQGALIAILTVLYVSDFFKQRPPLQCDEKDPERKPSLPLTRSEPDRNHYSYPGAP</sequence>
<evidence type="ECO:0000313" key="45">
    <source>
        <dbReference type="Proteomes" id="UP000031443"/>
    </source>
</evidence>
<evidence type="ECO:0000256" key="16">
    <source>
        <dbReference type="ARBA" id="ARBA00022753"/>
    </source>
</evidence>
<evidence type="ECO:0000256" key="13">
    <source>
        <dbReference type="ARBA" id="ARBA00022491"/>
    </source>
</evidence>
<feature type="domain" description="Fibronectin type-III" evidence="41">
    <location>
        <begin position="1184"/>
        <end position="1278"/>
    </location>
</feature>
<comment type="catalytic activity">
    <reaction evidence="2">
        <text>1,2-di-(9Z-octadecenoyl)-sn-glycero-3-phosphate + H2O = 1,2-di-(9Z-octadecenoyl)-sn-glycerol + phosphate</text>
        <dbReference type="Rhea" id="RHEA:43244"/>
        <dbReference type="ChEBI" id="CHEBI:15377"/>
        <dbReference type="ChEBI" id="CHEBI:43474"/>
        <dbReference type="ChEBI" id="CHEBI:52333"/>
        <dbReference type="ChEBI" id="CHEBI:74546"/>
    </reaction>
    <physiologicalReaction direction="left-to-right" evidence="2">
        <dbReference type="Rhea" id="RHEA:43245"/>
    </physiologicalReaction>
</comment>
<dbReference type="PANTHER" id="PTHR10865:SF27">
    <property type="entry name" value="MESODERM INDUCTION EARLY RESPONSE PROTEIN 2"/>
    <property type="match status" value="1"/>
</dbReference>
<name>M7B7E2_CHEMY</name>
<dbReference type="InterPro" id="IPR000949">
    <property type="entry name" value="ELM2_dom"/>
</dbReference>
<comment type="pathway">
    <text evidence="9">Lipid metabolism; phospholipid metabolism.</text>
</comment>
<dbReference type="FunFam" id="1.20.144.10:FF:000016">
    <property type="entry name" value="Phospholipid phosphatase 2"/>
    <property type="match status" value="1"/>
</dbReference>
<keyword evidence="12" id="KW-1003">Cell membrane</keyword>
<keyword evidence="15 40" id="KW-0812">Transmembrane</keyword>
<evidence type="ECO:0000256" key="39">
    <source>
        <dbReference type="SAM" id="MobiDB-lite"/>
    </source>
</evidence>
<dbReference type="FunFam" id="1.10.10.60:FF:000025">
    <property type="entry name" value="Mesoderm induction early response 1, transcriptional regulator"/>
    <property type="match status" value="1"/>
</dbReference>
<evidence type="ECO:0000256" key="15">
    <source>
        <dbReference type="ARBA" id="ARBA00022692"/>
    </source>
</evidence>
<feature type="domain" description="Fibronectin type-III" evidence="41">
    <location>
        <begin position="1089"/>
        <end position="1183"/>
    </location>
</feature>
<dbReference type="CDD" id="cd00063">
    <property type="entry name" value="FN3"/>
    <property type="match status" value="2"/>
</dbReference>
<dbReference type="SUPFAM" id="SSF48317">
    <property type="entry name" value="Acid phosphatase/Vanadium-dependent haloperoxidase"/>
    <property type="match status" value="1"/>
</dbReference>
<evidence type="ECO:0000256" key="29">
    <source>
        <dbReference type="ARBA" id="ARBA00047355"/>
    </source>
</evidence>
<dbReference type="InterPro" id="IPR009057">
    <property type="entry name" value="Homeodomain-like_sf"/>
</dbReference>
<feature type="transmembrane region" description="Helical" evidence="40">
    <location>
        <begin position="1573"/>
        <end position="1591"/>
    </location>
</feature>
<comment type="subcellular location">
    <subcellularLocation>
        <location evidence="8">Cell membrane</location>
        <topology evidence="8">Multi-pass membrane protein</topology>
    </subcellularLocation>
    <subcellularLocation>
        <location evidence="7">Early endosome membrane</location>
        <topology evidence="7">Multi-pass membrane protein</topology>
    </subcellularLocation>
    <subcellularLocation>
        <location evidence="6">Endoplasmic reticulum membrane</location>
        <topology evidence="6">Multi-pass membrane protein</topology>
    </subcellularLocation>
    <subcellularLocation>
        <location evidence="5">Nucleus</location>
    </subcellularLocation>
</comment>
<comment type="catalytic activity">
    <reaction evidence="30">
        <text>N-(9Z-octadecenoyl)-ethanolamine phosphate + H2O = N-(9Z-octadecenoyl) ethanolamine + phosphate</text>
        <dbReference type="Rhea" id="RHEA:62160"/>
        <dbReference type="ChEBI" id="CHEBI:15377"/>
        <dbReference type="ChEBI" id="CHEBI:43474"/>
        <dbReference type="ChEBI" id="CHEBI:71466"/>
        <dbReference type="ChEBI" id="CHEBI:145465"/>
    </reaction>
    <physiologicalReaction direction="left-to-right" evidence="30">
        <dbReference type="Rhea" id="RHEA:62161"/>
    </physiologicalReaction>
</comment>
<comment type="catalytic activity">
    <reaction evidence="3">
        <text>a 1,2-diacyl-sn-glycero-3-phosphate + H2O = a 1,2-diacyl-sn-glycerol + phosphate</text>
        <dbReference type="Rhea" id="RHEA:27429"/>
        <dbReference type="ChEBI" id="CHEBI:15377"/>
        <dbReference type="ChEBI" id="CHEBI:17815"/>
        <dbReference type="ChEBI" id="CHEBI:43474"/>
        <dbReference type="ChEBI" id="CHEBI:58608"/>
        <dbReference type="EC" id="3.1.3.4"/>
    </reaction>
    <physiologicalReaction direction="left-to-right" evidence="3">
        <dbReference type="Rhea" id="RHEA:27430"/>
    </physiologicalReaction>
</comment>
<feature type="region of interest" description="Disordered" evidence="39">
    <location>
        <begin position="595"/>
        <end position="619"/>
    </location>
</feature>
<dbReference type="Gene3D" id="1.20.144.10">
    <property type="entry name" value="Phosphatidic acid phosphatase type 2/haloperoxidase"/>
    <property type="match status" value="1"/>
</dbReference>
<evidence type="ECO:0000256" key="10">
    <source>
        <dbReference type="ARBA" id="ARBA00008816"/>
    </source>
</evidence>
<evidence type="ECO:0000256" key="20">
    <source>
        <dbReference type="ARBA" id="ARBA00023015"/>
    </source>
</evidence>
<comment type="catalytic activity">
    <reaction evidence="1">
        <text>(9Z)-octadecenoyl-sn-glycero-3-phosphate + H2O = (9Z-octadecenoyl)-glycerol + phosphate</text>
        <dbReference type="Rhea" id="RHEA:50884"/>
        <dbReference type="ChEBI" id="CHEBI:15377"/>
        <dbReference type="ChEBI" id="CHEBI:43474"/>
        <dbReference type="ChEBI" id="CHEBI:75937"/>
        <dbReference type="ChEBI" id="CHEBI:84973"/>
    </reaction>
    <physiologicalReaction direction="left-to-right" evidence="1">
        <dbReference type="Rhea" id="RHEA:50885"/>
    </physiologicalReaction>
</comment>
<comment type="catalytic activity">
    <reaction evidence="28">
        <text>a monoacyl-sn-glycero-3-phosphate + H2O = a monoacylglycerol + phosphate</text>
        <dbReference type="Rhea" id="RHEA:46736"/>
        <dbReference type="ChEBI" id="CHEBI:15377"/>
        <dbReference type="ChEBI" id="CHEBI:17408"/>
        <dbReference type="ChEBI" id="CHEBI:43474"/>
        <dbReference type="ChEBI" id="CHEBI:77589"/>
    </reaction>
    <physiologicalReaction direction="left-to-right" evidence="28">
        <dbReference type="Rhea" id="RHEA:46737"/>
    </physiologicalReaction>
</comment>
<dbReference type="EMBL" id="KB603100">
    <property type="protein sequence ID" value="EMP24192.1"/>
    <property type="molecule type" value="Genomic_DNA"/>
</dbReference>
<dbReference type="InterPro" id="IPR003961">
    <property type="entry name" value="FN3_dom"/>
</dbReference>
<evidence type="ECO:0000256" key="3">
    <source>
        <dbReference type="ARBA" id="ARBA00001180"/>
    </source>
</evidence>
<dbReference type="SMART" id="SM00717">
    <property type="entry name" value="SANT"/>
    <property type="match status" value="1"/>
</dbReference>
<protein>
    <recommendedName>
        <fullName evidence="34">Phospholipid phosphatase 2</fullName>
        <ecNumber evidence="11">3.1.3.4</ecNumber>
    </recommendedName>
    <alternativeName>
        <fullName evidence="38">Lipid phosphate phosphohydrolase 2</fullName>
    </alternativeName>
    <alternativeName>
        <fullName evidence="36">PAP2-gamma</fullName>
    </alternativeName>
    <alternativeName>
        <fullName evidence="35">Phosphatidate phosphohydrolase type 2c</fullName>
    </alternativeName>
    <alternativeName>
        <fullName evidence="37">Phosphatidic acid phosphatase 2c</fullName>
    </alternativeName>
</protein>
<dbReference type="EC" id="3.1.3.4" evidence="11"/>
<feature type="compositionally biased region" description="Polar residues" evidence="39">
    <location>
        <begin position="606"/>
        <end position="619"/>
    </location>
</feature>
<evidence type="ECO:0000256" key="1">
    <source>
        <dbReference type="ARBA" id="ARBA00000974"/>
    </source>
</evidence>
<keyword evidence="16" id="KW-0967">Endosome</keyword>
<keyword evidence="17" id="KW-0378">Hydrolase</keyword>
<dbReference type="eggNOG" id="KOG4329">
    <property type="taxonomic scope" value="Eukaryota"/>
</dbReference>
<evidence type="ECO:0000256" key="24">
    <source>
        <dbReference type="ARBA" id="ARBA00023180"/>
    </source>
</evidence>
<dbReference type="PANTHER" id="PTHR10865">
    <property type="entry name" value="METASTASIS-ASSOCIATED PROTEIN AND MESODERM INDUCTION EARLY RESPONSE PROTEIN"/>
    <property type="match status" value="1"/>
</dbReference>
<keyword evidence="13" id="KW-0678">Repressor</keyword>
<dbReference type="CDD" id="cd11661">
    <property type="entry name" value="SANT_MTA3_like"/>
    <property type="match status" value="1"/>
</dbReference>
<evidence type="ECO:0000256" key="7">
    <source>
        <dbReference type="ARBA" id="ARBA00004520"/>
    </source>
</evidence>
<evidence type="ECO:0000256" key="11">
    <source>
        <dbReference type="ARBA" id="ARBA00012638"/>
    </source>
</evidence>
<feature type="domain" description="ELM2" evidence="42">
    <location>
        <begin position="415"/>
        <end position="512"/>
    </location>
</feature>
<comment type="catalytic activity">
    <reaction evidence="29">
        <text>N-(octanoyl)-sphing-4-enine-1-phosphate + H2O = N-octanoylsphing-4-enine + phosphate</text>
        <dbReference type="Rhea" id="RHEA:62040"/>
        <dbReference type="ChEBI" id="CHEBI:15377"/>
        <dbReference type="ChEBI" id="CHEBI:43474"/>
        <dbReference type="ChEBI" id="CHEBI:45815"/>
        <dbReference type="ChEBI" id="CHEBI:85376"/>
    </reaction>
    <physiologicalReaction direction="left-to-right" evidence="29">
        <dbReference type="Rhea" id="RHEA:62041"/>
    </physiologicalReaction>
</comment>
<dbReference type="CDD" id="cd03384">
    <property type="entry name" value="PAP2_wunen"/>
    <property type="match status" value="1"/>
</dbReference>
<evidence type="ECO:0000256" key="23">
    <source>
        <dbReference type="ARBA" id="ARBA00023163"/>
    </source>
</evidence>
<proteinExistence type="inferred from homology"/>
<dbReference type="Pfam" id="PF00249">
    <property type="entry name" value="Myb_DNA-binding"/>
    <property type="match status" value="1"/>
</dbReference>
<dbReference type="SMART" id="SM00060">
    <property type="entry name" value="FN3"/>
    <property type="match status" value="3"/>
</dbReference>
<feature type="region of interest" description="Disordered" evidence="39">
    <location>
        <begin position="1313"/>
        <end position="1344"/>
    </location>
</feature>
<keyword evidence="45" id="KW-1185">Reference proteome</keyword>
<evidence type="ECO:0000256" key="9">
    <source>
        <dbReference type="ARBA" id="ARBA00005074"/>
    </source>
</evidence>
<evidence type="ECO:0000256" key="31">
    <source>
        <dbReference type="ARBA" id="ARBA00049314"/>
    </source>
</evidence>
<dbReference type="InterPro" id="IPR036116">
    <property type="entry name" value="FN3_sf"/>
</dbReference>
<dbReference type="GO" id="GO:0000122">
    <property type="term" value="P:negative regulation of transcription by RNA polymerase II"/>
    <property type="evidence" value="ECO:0007669"/>
    <property type="project" value="TreeGrafter"/>
</dbReference>
<dbReference type="Pfam" id="PF01569">
    <property type="entry name" value="PAP2"/>
    <property type="match status" value="1"/>
</dbReference>
<evidence type="ECO:0000256" key="28">
    <source>
        <dbReference type="ARBA" id="ARBA00047320"/>
    </source>
</evidence>
<evidence type="ECO:0000256" key="8">
    <source>
        <dbReference type="ARBA" id="ARBA00004651"/>
    </source>
</evidence>
<dbReference type="InterPro" id="IPR036938">
    <property type="entry name" value="PAP2/HPO_sf"/>
</dbReference>
<feature type="compositionally biased region" description="Basic and acidic residues" evidence="39">
    <location>
        <begin position="1603"/>
        <end position="1612"/>
    </location>
</feature>
<keyword evidence="22 40" id="KW-0472">Membrane</keyword>
<feature type="domain" description="Fibronectin type-III" evidence="41">
    <location>
        <begin position="869"/>
        <end position="976"/>
    </location>
</feature>
<dbReference type="InterPro" id="IPR017884">
    <property type="entry name" value="SANT_dom"/>
</dbReference>
<dbReference type="Pfam" id="PF14912">
    <property type="entry name" value="THEG"/>
    <property type="match status" value="2"/>
</dbReference>
<keyword evidence="25" id="KW-0539">Nucleus</keyword>
<evidence type="ECO:0000313" key="44">
    <source>
        <dbReference type="EMBL" id="EMP24192.1"/>
    </source>
</evidence>
<evidence type="ECO:0000256" key="14">
    <source>
        <dbReference type="ARBA" id="ARBA00022553"/>
    </source>
</evidence>
<dbReference type="Proteomes" id="UP000031443">
    <property type="component" value="Unassembled WGS sequence"/>
</dbReference>
<comment type="function">
    <text evidence="32">Magnesium-independent phospholipid phosphatase that catalyzes the dephosphorylation of a variety of glycerolipid and sphingolipid phosphate esters including phosphatidate/PA, lysophosphatidate/LPA, sphingosine 1-phosphate/S1P and ceramide 1-phosphate/C1P. Has no apparent extracellular phosphatase activity and therefore most probably acts intracellularly. Also acts on N-oleoyl ethanolamine phosphate/N-(9Z-octadecenoyl)-ethanolamine phosphate, a potential physiological compound. Through dephosphorylation of these bioactive lipid mediators produces new bioactive compounds and may regulate signal transduction in different cellular processes. Indirectly regulates, for instance, cell cycle G1/S phase transition through its phospholipid phosphatase activity.</text>
</comment>
<dbReference type="GO" id="GO:0005789">
    <property type="term" value="C:endoplasmic reticulum membrane"/>
    <property type="evidence" value="ECO:0007669"/>
    <property type="project" value="UniProtKB-SubCell"/>
</dbReference>
<evidence type="ECO:0000256" key="37">
    <source>
        <dbReference type="ARBA" id="ARBA00080461"/>
    </source>
</evidence>
<feature type="transmembrane region" description="Helical" evidence="40">
    <location>
        <begin position="1285"/>
        <end position="1307"/>
    </location>
</feature>
<evidence type="ECO:0000259" key="41">
    <source>
        <dbReference type="PROSITE" id="PS50853"/>
    </source>
</evidence>
<evidence type="ECO:0000256" key="21">
    <source>
        <dbReference type="ARBA" id="ARBA00023098"/>
    </source>
</evidence>
<dbReference type="Gene3D" id="2.60.40.10">
    <property type="entry name" value="Immunoglobulins"/>
    <property type="match status" value="5"/>
</dbReference>
<comment type="subunit">
    <text evidence="33">Forms functional homodimers and homooligomers. Can also form heterooligomers with PLPP1 and PLPP3.</text>
</comment>
<feature type="region of interest" description="Disordered" evidence="39">
    <location>
        <begin position="316"/>
        <end position="335"/>
    </location>
</feature>
<dbReference type="GO" id="GO:0008195">
    <property type="term" value="F:phosphatidate phosphatase activity"/>
    <property type="evidence" value="ECO:0007669"/>
    <property type="project" value="UniProtKB-EC"/>
</dbReference>
<dbReference type="InterPro" id="IPR001005">
    <property type="entry name" value="SANT/Myb"/>
</dbReference>
<dbReference type="SUPFAM" id="SSF46689">
    <property type="entry name" value="Homeodomain-like"/>
    <property type="match status" value="1"/>
</dbReference>
<feature type="transmembrane region" description="Helical" evidence="40">
    <location>
        <begin position="1510"/>
        <end position="1530"/>
    </location>
</feature>
<dbReference type="InterPro" id="IPR006623">
    <property type="entry name" value="THEG"/>
</dbReference>
<evidence type="ECO:0000256" key="19">
    <source>
        <dbReference type="ARBA" id="ARBA00022989"/>
    </source>
</evidence>
<feature type="domain" description="SANT" evidence="43">
    <location>
        <begin position="517"/>
        <end position="569"/>
    </location>
</feature>
<dbReference type="Gene3D" id="4.10.1240.50">
    <property type="match status" value="1"/>
</dbReference>
<feature type="region of interest" description="Disordered" evidence="39">
    <location>
        <begin position="90"/>
        <end position="119"/>
    </location>
</feature>
<feature type="compositionally biased region" description="Polar residues" evidence="39">
    <location>
        <begin position="666"/>
        <end position="685"/>
    </location>
</feature>
<evidence type="ECO:0000256" key="25">
    <source>
        <dbReference type="ARBA" id="ARBA00023242"/>
    </source>
</evidence>
<evidence type="ECO:0000256" key="18">
    <source>
        <dbReference type="ARBA" id="ARBA00022824"/>
    </source>
</evidence>
<feature type="region of interest" description="Disordered" evidence="39">
    <location>
        <begin position="346"/>
        <end position="409"/>
    </location>
</feature>
<evidence type="ECO:0000256" key="38">
    <source>
        <dbReference type="ARBA" id="ARBA00082408"/>
    </source>
</evidence>
<dbReference type="InterPro" id="IPR040138">
    <property type="entry name" value="MIER/MTA"/>
</dbReference>
<reference evidence="45" key="1">
    <citation type="journal article" date="2013" name="Nat. Genet.">
        <title>The draft genomes of soft-shell turtle and green sea turtle yield insights into the development and evolution of the turtle-specific body plan.</title>
        <authorList>
            <person name="Wang Z."/>
            <person name="Pascual-Anaya J."/>
            <person name="Zadissa A."/>
            <person name="Li W."/>
            <person name="Niimura Y."/>
            <person name="Huang Z."/>
            <person name="Li C."/>
            <person name="White S."/>
            <person name="Xiong Z."/>
            <person name="Fang D."/>
            <person name="Wang B."/>
            <person name="Ming Y."/>
            <person name="Chen Y."/>
            <person name="Zheng Y."/>
            <person name="Kuraku S."/>
            <person name="Pignatelli M."/>
            <person name="Herrero J."/>
            <person name="Beal K."/>
            <person name="Nozawa M."/>
            <person name="Li Q."/>
            <person name="Wang J."/>
            <person name="Zhang H."/>
            <person name="Yu L."/>
            <person name="Shigenobu S."/>
            <person name="Wang J."/>
            <person name="Liu J."/>
            <person name="Flicek P."/>
            <person name="Searle S."/>
            <person name="Wang J."/>
            <person name="Kuratani S."/>
            <person name="Yin Y."/>
            <person name="Aken B."/>
            <person name="Zhang G."/>
            <person name="Irie N."/>
        </authorList>
    </citation>
    <scope>NUCLEOTIDE SEQUENCE [LARGE SCALE GENOMIC DNA]</scope>
</reference>
<evidence type="ECO:0000256" key="34">
    <source>
        <dbReference type="ARBA" id="ARBA00074736"/>
    </source>
</evidence>
<dbReference type="Gene3D" id="1.10.10.60">
    <property type="entry name" value="Homeodomain-like"/>
    <property type="match status" value="1"/>
</dbReference>
<dbReference type="SMART" id="SM00705">
    <property type="entry name" value="THEG"/>
    <property type="match status" value="4"/>
</dbReference>
<comment type="similarity">
    <text evidence="10">Belongs to the PA-phosphatase related phosphoesterase family.</text>
</comment>
<evidence type="ECO:0000256" key="22">
    <source>
        <dbReference type="ARBA" id="ARBA00023136"/>
    </source>
</evidence>
<keyword evidence="18" id="KW-0256">Endoplasmic reticulum</keyword>
<evidence type="ECO:0000256" key="33">
    <source>
        <dbReference type="ARBA" id="ARBA00062356"/>
    </source>
</evidence>
<evidence type="ECO:0000256" key="40">
    <source>
        <dbReference type="SAM" id="Phobius"/>
    </source>
</evidence>
<keyword evidence="23" id="KW-0804">Transcription</keyword>
<comment type="catalytic activity">
    <reaction evidence="31">
        <text>sphing-4-enine 1-phosphate + H2O = sphing-4-enine + phosphate</text>
        <dbReference type="Rhea" id="RHEA:27518"/>
        <dbReference type="ChEBI" id="CHEBI:15377"/>
        <dbReference type="ChEBI" id="CHEBI:43474"/>
        <dbReference type="ChEBI" id="CHEBI:57756"/>
        <dbReference type="ChEBI" id="CHEBI:60119"/>
    </reaction>
    <physiologicalReaction direction="left-to-right" evidence="31">
        <dbReference type="Rhea" id="RHEA:27519"/>
    </physiologicalReaction>
</comment>
<keyword evidence="19 40" id="KW-1133">Transmembrane helix</keyword>
<dbReference type="PROSITE" id="PS50853">
    <property type="entry name" value="FN3"/>
    <property type="match status" value="3"/>
</dbReference>
<dbReference type="FunFam" id="4.10.1240.50:FF:000005">
    <property type="entry name" value="Mesoderm induction early response protein 3"/>
    <property type="match status" value="1"/>
</dbReference>
<dbReference type="GO" id="GO:0031901">
    <property type="term" value="C:early endosome membrane"/>
    <property type="evidence" value="ECO:0007669"/>
    <property type="project" value="UniProtKB-SubCell"/>
</dbReference>
<feature type="transmembrane region" description="Helical" evidence="40">
    <location>
        <begin position="1542"/>
        <end position="1561"/>
    </location>
</feature>
<evidence type="ECO:0000259" key="43">
    <source>
        <dbReference type="PROSITE" id="PS51293"/>
    </source>
</evidence>
<evidence type="ECO:0000256" key="36">
    <source>
        <dbReference type="ARBA" id="ARBA00080057"/>
    </source>
</evidence>
<dbReference type="SUPFAM" id="SSF49265">
    <property type="entry name" value="Fibronectin type III"/>
    <property type="match status" value="3"/>
</dbReference>
<evidence type="ECO:0000256" key="2">
    <source>
        <dbReference type="ARBA" id="ARBA00000980"/>
    </source>
</evidence>
<dbReference type="GO" id="GO:0005654">
    <property type="term" value="C:nucleoplasm"/>
    <property type="evidence" value="ECO:0007669"/>
    <property type="project" value="TreeGrafter"/>
</dbReference>
<evidence type="ECO:0000256" key="4">
    <source>
        <dbReference type="ARBA" id="ARBA00001611"/>
    </source>
</evidence>
<feature type="transmembrane region" description="Helical" evidence="40">
    <location>
        <begin position="1400"/>
        <end position="1426"/>
    </location>
</feature>